<evidence type="ECO:0000313" key="2">
    <source>
        <dbReference type="EMBL" id="KFD50288.1"/>
    </source>
</evidence>
<feature type="region of interest" description="Disordered" evidence="1">
    <location>
        <begin position="1"/>
        <end position="25"/>
    </location>
</feature>
<dbReference type="AlphaFoldDB" id="A0A085LZ92"/>
<dbReference type="Proteomes" id="UP000030764">
    <property type="component" value="Unassembled WGS sequence"/>
</dbReference>
<organism evidence="2 3">
    <name type="scientific">Trichuris suis</name>
    <name type="common">pig whipworm</name>
    <dbReference type="NCBI Taxonomy" id="68888"/>
    <lineage>
        <taxon>Eukaryota</taxon>
        <taxon>Metazoa</taxon>
        <taxon>Ecdysozoa</taxon>
        <taxon>Nematoda</taxon>
        <taxon>Enoplea</taxon>
        <taxon>Dorylaimia</taxon>
        <taxon>Trichinellida</taxon>
        <taxon>Trichuridae</taxon>
        <taxon>Trichuris</taxon>
    </lineage>
</organism>
<name>A0A085LZ92_9BILA</name>
<evidence type="ECO:0000313" key="3">
    <source>
        <dbReference type="Proteomes" id="UP000030764"/>
    </source>
</evidence>
<gene>
    <name evidence="2" type="ORF">M513_08788</name>
</gene>
<proteinExistence type="predicted"/>
<evidence type="ECO:0000256" key="1">
    <source>
        <dbReference type="SAM" id="MobiDB-lite"/>
    </source>
</evidence>
<protein>
    <submittedName>
        <fullName evidence="2">Uncharacterized protein</fullName>
    </submittedName>
</protein>
<accession>A0A085LZ92</accession>
<dbReference type="EMBL" id="KL363255">
    <property type="protein sequence ID" value="KFD50288.1"/>
    <property type="molecule type" value="Genomic_DNA"/>
</dbReference>
<keyword evidence="3" id="KW-1185">Reference proteome</keyword>
<sequence length="150" mass="16764">MQLSPVNGSKTSAKTRPSAELLTSKQPTSPRYFHFSLEADLMHESFGKTVFRYHLKAESKENYFLKQPFSTFFGWGPLGPIPNLLGPLPGELKLQPTSVTVSRDPRQFLLIPVAPDFLTAVLSADISWVVGPISSGRRKYAREHKTACSW</sequence>
<reference evidence="2 3" key="1">
    <citation type="journal article" date="2014" name="Nat. Genet.">
        <title>Genome and transcriptome of the porcine whipworm Trichuris suis.</title>
        <authorList>
            <person name="Jex A.R."/>
            <person name="Nejsum P."/>
            <person name="Schwarz E.M."/>
            <person name="Hu L."/>
            <person name="Young N.D."/>
            <person name="Hall R.S."/>
            <person name="Korhonen P.K."/>
            <person name="Liao S."/>
            <person name="Thamsborg S."/>
            <person name="Xia J."/>
            <person name="Xu P."/>
            <person name="Wang S."/>
            <person name="Scheerlinck J.P."/>
            <person name="Hofmann A."/>
            <person name="Sternberg P.W."/>
            <person name="Wang J."/>
            <person name="Gasser R.B."/>
        </authorList>
    </citation>
    <scope>NUCLEOTIDE SEQUENCE [LARGE SCALE GENOMIC DNA]</scope>
    <source>
        <strain evidence="2">DCEP-RM93M</strain>
    </source>
</reference>